<dbReference type="InParanoid" id="A0A165JM14"/>
<evidence type="ECO:0000313" key="3">
    <source>
        <dbReference type="EMBL" id="KZF26410.1"/>
    </source>
</evidence>
<dbReference type="GeneID" id="28895862"/>
<dbReference type="AlphaFoldDB" id="A0A165JM14"/>
<feature type="compositionally biased region" description="Gly residues" evidence="1">
    <location>
        <begin position="282"/>
        <end position="299"/>
    </location>
</feature>
<evidence type="ECO:0000313" key="4">
    <source>
        <dbReference type="Proteomes" id="UP000076632"/>
    </source>
</evidence>
<keyword evidence="4" id="KW-1185">Reference proteome</keyword>
<sequence>MSKKAVPDAWDDDWENSADHEPVSSQPAVENSPQILSKSQRLARHHEENRRLWNSAESSQTFHFLEARSDVPLKTEFKPAMTVLSRKPAPKIVQASDPVAGIARLKVEDENWDEEEDVQKKNTPTPEEQRQRAQREFAEKQRRYEEVRQRLFGTPDSGSPNSSPGTVTPPKVSPSPDSGRGNSRGGRGGGRGRGRGGRGGSHSGSRPASPALSGAPRGGRASREGSHDREGSSNRQLYDPISSPKPSSVFLQKRESRAGPAGMSSSPGPGDQQPIRAPRGPDGSGRGGFGFAPRGGRGG</sequence>
<feature type="compositionally biased region" description="Polar residues" evidence="1">
    <location>
        <begin position="156"/>
        <end position="166"/>
    </location>
</feature>
<feature type="compositionally biased region" description="Low complexity" evidence="1">
    <location>
        <begin position="258"/>
        <end position="281"/>
    </location>
</feature>
<gene>
    <name evidence="3" type="ORF">L228DRAFT_235488</name>
</gene>
<dbReference type="RefSeq" id="XP_018191965.1">
    <property type="nucleotide sequence ID" value="XM_018330725.1"/>
</dbReference>
<proteinExistence type="predicted"/>
<feature type="region of interest" description="Disordered" evidence="1">
    <location>
        <begin position="106"/>
        <end position="299"/>
    </location>
</feature>
<feature type="region of interest" description="Disordered" evidence="1">
    <location>
        <begin position="1"/>
        <end position="56"/>
    </location>
</feature>
<feature type="compositionally biased region" description="Basic and acidic residues" evidence="1">
    <location>
        <begin position="127"/>
        <end position="149"/>
    </location>
</feature>
<protein>
    <recommendedName>
        <fullName evidence="2">SUZ-C domain-containing protein</fullName>
    </recommendedName>
</protein>
<dbReference type="EMBL" id="KV407454">
    <property type="protein sequence ID" value="KZF26410.1"/>
    <property type="molecule type" value="Genomic_DNA"/>
</dbReference>
<dbReference type="OMA" id="QTFHYLE"/>
<feature type="compositionally biased region" description="Basic and acidic residues" evidence="1">
    <location>
        <begin position="221"/>
        <end position="232"/>
    </location>
</feature>
<evidence type="ECO:0000259" key="2">
    <source>
        <dbReference type="PROSITE" id="PS51938"/>
    </source>
</evidence>
<name>A0A165JM14_XYLHT</name>
<feature type="domain" description="SUZ-C" evidence="2">
    <location>
        <begin position="246"/>
        <end position="293"/>
    </location>
</feature>
<reference evidence="3 4" key="1">
    <citation type="journal article" date="2016" name="Fungal Biol.">
        <title>The genome of Xylona heveae provides a window into fungal endophytism.</title>
        <authorList>
            <person name="Gazis R."/>
            <person name="Kuo A."/>
            <person name="Riley R."/>
            <person name="LaButti K."/>
            <person name="Lipzen A."/>
            <person name="Lin J."/>
            <person name="Amirebrahimi M."/>
            <person name="Hesse C.N."/>
            <person name="Spatafora J.W."/>
            <person name="Henrissat B."/>
            <person name="Hainaut M."/>
            <person name="Grigoriev I.V."/>
            <person name="Hibbett D.S."/>
        </authorList>
    </citation>
    <scope>NUCLEOTIDE SEQUENCE [LARGE SCALE GENOMIC DNA]</scope>
    <source>
        <strain evidence="3 4">TC161</strain>
    </source>
</reference>
<dbReference type="PROSITE" id="PS51938">
    <property type="entry name" value="SUZ_C"/>
    <property type="match status" value="1"/>
</dbReference>
<dbReference type="STRING" id="1328760.A0A165JM14"/>
<dbReference type="OrthoDB" id="5422283at2759"/>
<accession>A0A165JM14</accession>
<dbReference type="Proteomes" id="UP000076632">
    <property type="component" value="Unassembled WGS sequence"/>
</dbReference>
<organism evidence="3 4">
    <name type="scientific">Xylona heveae (strain CBS 132557 / TC161)</name>
    <dbReference type="NCBI Taxonomy" id="1328760"/>
    <lineage>
        <taxon>Eukaryota</taxon>
        <taxon>Fungi</taxon>
        <taxon>Dikarya</taxon>
        <taxon>Ascomycota</taxon>
        <taxon>Pezizomycotina</taxon>
        <taxon>Xylonomycetes</taxon>
        <taxon>Xylonales</taxon>
        <taxon>Xylonaceae</taxon>
        <taxon>Xylona</taxon>
    </lineage>
</organism>
<feature type="compositionally biased region" description="Polar residues" evidence="1">
    <location>
        <begin position="23"/>
        <end position="40"/>
    </location>
</feature>
<dbReference type="InterPro" id="IPR024642">
    <property type="entry name" value="SUZ-C"/>
</dbReference>
<evidence type="ECO:0000256" key="1">
    <source>
        <dbReference type="SAM" id="MobiDB-lite"/>
    </source>
</evidence>